<reference evidence="2" key="1">
    <citation type="journal article" date="2024" name="IScience">
        <title>Strigolactones Initiate the Formation of Haustorium-like Structures in Castilleja.</title>
        <authorList>
            <person name="Buerger M."/>
            <person name="Peterson D."/>
            <person name="Chory J."/>
        </authorList>
    </citation>
    <scope>NUCLEOTIDE SEQUENCE [LARGE SCALE GENOMIC DNA]</scope>
</reference>
<dbReference type="EMBL" id="JAVIJP010000015">
    <property type="protein sequence ID" value="KAL3644223.1"/>
    <property type="molecule type" value="Genomic_DNA"/>
</dbReference>
<proteinExistence type="predicted"/>
<name>A0ABD3DQ70_9LAMI</name>
<dbReference type="InterPro" id="IPR050781">
    <property type="entry name" value="CWC22_splicing_factor"/>
</dbReference>
<gene>
    <name evidence="1" type="ORF">CASFOL_012155</name>
</gene>
<dbReference type="AlphaFoldDB" id="A0ABD3DQ70"/>
<keyword evidence="2" id="KW-1185">Reference proteome</keyword>
<protein>
    <submittedName>
        <fullName evidence="1">Uncharacterized protein</fullName>
    </submittedName>
</protein>
<evidence type="ECO:0000313" key="2">
    <source>
        <dbReference type="Proteomes" id="UP001632038"/>
    </source>
</evidence>
<dbReference type="Proteomes" id="UP001632038">
    <property type="component" value="Unassembled WGS sequence"/>
</dbReference>
<dbReference type="PANTHER" id="PTHR18034">
    <property type="entry name" value="CELL CYCLE CONTROL PROTEIN CWF22-RELATED"/>
    <property type="match status" value="1"/>
</dbReference>
<evidence type="ECO:0000313" key="1">
    <source>
        <dbReference type="EMBL" id="KAL3644223.1"/>
    </source>
</evidence>
<sequence>MEFMLETISDISSALSDKEVLRVVDILLGGLTWNKLVDPNKKGQWWLSGDNASTTENVEEVADTIDKESTETKMMLELETSQRMNTDARRAICLHLPGKQLLFVGPFQGTGYDDTGEIDEYDPSPP</sequence>
<dbReference type="PANTHER" id="PTHR18034:SF4">
    <property type="entry name" value="NUCLEOLAR MIF4G DOMAIN-CONTAINING PROTEIN 1"/>
    <property type="match status" value="1"/>
</dbReference>
<organism evidence="1 2">
    <name type="scientific">Castilleja foliolosa</name>
    <dbReference type="NCBI Taxonomy" id="1961234"/>
    <lineage>
        <taxon>Eukaryota</taxon>
        <taxon>Viridiplantae</taxon>
        <taxon>Streptophyta</taxon>
        <taxon>Embryophyta</taxon>
        <taxon>Tracheophyta</taxon>
        <taxon>Spermatophyta</taxon>
        <taxon>Magnoliopsida</taxon>
        <taxon>eudicotyledons</taxon>
        <taxon>Gunneridae</taxon>
        <taxon>Pentapetalae</taxon>
        <taxon>asterids</taxon>
        <taxon>lamiids</taxon>
        <taxon>Lamiales</taxon>
        <taxon>Orobanchaceae</taxon>
        <taxon>Pedicularideae</taxon>
        <taxon>Castillejinae</taxon>
        <taxon>Castilleja</taxon>
    </lineage>
</organism>
<accession>A0ABD3DQ70</accession>
<comment type="caution">
    <text evidence="1">The sequence shown here is derived from an EMBL/GenBank/DDBJ whole genome shotgun (WGS) entry which is preliminary data.</text>
</comment>